<dbReference type="PROSITE" id="PS00211">
    <property type="entry name" value="ABC_TRANSPORTER_1"/>
    <property type="match status" value="1"/>
</dbReference>
<dbReference type="InterPro" id="IPR017871">
    <property type="entry name" value="ABC_transporter-like_CS"/>
</dbReference>
<dbReference type="EMBL" id="FTOE01000012">
    <property type="protein sequence ID" value="SIT05704.1"/>
    <property type="molecule type" value="Genomic_DNA"/>
</dbReference>
<feature type="domain" description="ABC transporter" evidence="4">
    <location>
        <begin position="6"/>
        <end position="243"/>
    </location>
</feature>
<dbReference type="RefSeq" id="WP_054341938.1">
    <property type="nucleotide sequence ID" value="NZ_FTOE01000012.1"/>
</dbReference>
<name>A0A1N7P548_9GAMM</name>
<dbReference type="PANTHER" id="PTHR43023:SF3">
    <property type="entry name" value="PROTEIN TRIGALACTOSYLDIACYLGLYCEROL 3, CHLOROPLASTIC"/>
    <property type="match status" value="1"/>
</dbReference>
<evidence type="ECO:0000256" key="2">
    <source>
        <dbReference type="ARBA" id="ARBA00022741"/>
    </source>
</evidence>
<dbReference type="InterPro" id="IPR027417">
    <property type="entry name" value="P-loop_NTPase"/>
</dbReference>
<dbReference type="PROSITE" id="PS50893">
    <property type="entry name" value="ABC_TRANSPORTER_2"/>
    <property type="match status" value="1"/>
</dbReference>
<reference evidence="6" key="1">
    <citation type="submission" date="2017-01" db="EMBL/GenBank/DDBJ databases">
        <authorList>
            <person name="Varghese N."/>
            <person name="Submissions S."/>
        </authorList>
    </citation>
    <scope>NUCLEOTIDE SEQUENCE [LARGE SCALE GENOMIC DNA]</scope>
    <source>
        <strain evidence="6">DSM 22306</strain>
    </source>
</reference>
<evidence type="ECO:0000313" key="5">
    <source>
        <dbReference type="EMBL" id="SIT05704.1"/>
    </source>
</evidence>
<evidence type="ECO:0000256" key="1">
    <source>
        <dbReference type="ARBA" id="ARBA00022448"/>
    </source>
</evidence>
<organism evidence="5 6">
    <name type="scientific">Neptunomonas antarctica</name>
    <dbReference type="NCBI Taxonomy" id="619304"/>
    <lineage>
        <taxon>Bacteria</taxon>
        <taxon>Pseudomonadati</taxon>
        <taxon>Pseudomonadota</taxon>
        <taxon>Gammaproteobacteria</taxon>
        <taxon>Oceanospirillales</taxon>
        <taxon>Oceanospirillaceae</taxon>
        <taxon>Neptunomonas</taxon>
    </lineage>
</organism>
<dbReference type="STRING" id="619304.SAMN05421760_112144"/>
<proteinExistence type="predicted"/>
<keyword evidence="6" id="KW-1185">Reference proteome</keyword>
<dbReference type="PANTHER" id="PTHR43023">
    <property type="entry name" value="PROTEIN TRIGALACTOSYLDIACYLGLYCEROL 3, CHLOROPLASTIC"/>
    <property type="match status" value="1"/>
</dbReference>
<dbReference type="Gene3D" id="3.40.50.300">
    <property type="entry name" value="P-loop containing nucleotide triphosphate hydrolases"/>
    <property type="match status" value="1"/>
</dbReference>
<dbReference type="SUPFAM" id="SSF52540">
    <property type="entry name" value="P-loop containing nucleoside triphosphate hydrolases"/>
    <property type="match status" value="1"/>
</dbReference>
<accession>A0A1N7P548</accession>
<protein>
    <submittedName>
        <fullName evidence="5">Phospholipid/cholesterol/gamma-HCH transport system ATP-binding protein</fullName>
    </submittedName>
</protein>
<dbReference type="GO" id="GO:0016887">
    <property type="term" value="F:ATP hydrolysis activity"/>
    <property type="evidence" value="ECO:0007669"/>
    <property type="project" value="InterPro"/>
</dbReference>
<keyword evidence="1" id="KW-0813">Transport</keyword>
<dbReference type="Proteomes" id="UP000185999">
    <property type="component" value="Unassembled WGS sequence"/>
</dbReference>
<evidence type="ECO:0000259" key="4">
    <source>
        <dbReference type="PROSITE" id="PS50893"/>
    </source>
</evidence>
<evidence type="ECO:0000256" key="3">
    <source>
        <dbReference type="ARBA" id="ARBA00022840"/>
    </source>
</evidence>
<dbReference type="AlphaFoldDB" id="A0A1N7P548"/>
<dbReference type="GO" id="GO:0005524">
    <property type="term" value="F:ATP binding"/>
    <property type="evidence" value="ECO:0007669"/>
    <property type="project" value="UniProtKB-KW"/>
</dbReference>
<dbReference type="Pfam" id="PF00005">
    <property type="entry name" value="ABC_tran"/>
    <property type="match status" value="1"/>
</dbReference>
<sequence>MNKIVISVSDIVTRLGLNLIHDGLSMSVKRGEIYGLLGGSGSGKSTLLKEMIMLVRPESGEIRLLEHNLTSITLTEIAKLQRRWGVLFQSGALYSSLTVKENIGITLREYTCLPDTLIQEIVRVKLRMVGLSDGAADLYPSQLSGGMIKRVALARALAMDPELLFLDEPTSGLDPVGAEAFDHLILELRDILGLTIVMVTHDLDSIWTVVDRFAVLGDKKVVAEGCLADVIENPHPIVQQFFKGARGKIRSQNGK</sequence>
<dbReference type="InterPro" id="IPR003593">
    <property type="entry name" value="AAA+_ATPase"/>
</dbReference>
<evidence type="ECO:0000313" key="6">
    <source>
        <dbReference type="Proteomes" id="UP000185999"/>
    </source>
</evidence>
<keyword evidence="3 5" id="KW-0067">ATP-binding</keyword>
<dbReference type="InterPro" id="IPR003439">
    <property type="entry name" value="ABC_transporter-like_ATP-bd"/>
</dbReference>
<gene>
    <name evidence="5" type="ORF">SAMN05421760_112144</name>
</gene>
<dbReference type="SMART" id="SM00382">
    <property type="entry name" value="AAA"/>
    <property type="match status" value="1"/>
</dbReference>
<keyword evidence="2" id="KW-0547">Nucleotide-binding</keyword>